<dbReference type="SUPFAM" id="SSF47473">
    <property type="entry name" value="EF-hand"/>
    <property type="match status" value="1"/>
</dbReference>
<evidence type="ECO:0008006" key="4">
    <source>
        <dbReference type="Google" id="ProtNLM"/>
    </source>
</evidence>
<dbReference type="OrthoDB" id="10253982at2759"/>
<evidence type="ECO:0000313" key="2">
    <source>
        <dbReference type="EMBL" id="KAI0488372.1"/>
    </source>
</evidence>
<accession>A0A8T3A2Q4</accession>
<dbReference type="InterPro" id="IPR011992">
    <property type="entry name" value="EF-hand-dom_pair"/>
</dbReference>
<dbReference type="EMBL" id="JAGYWB010000019">
    <property type="protein sequence ID" value="KAI0488372.1"/>
    <property type="molecule type" value="Genomic_DNA"/>
</dbReference>
<protein>
    <recommendedName>
        <fullName evidence="4">Calcium-binding protein</fullName>
    </recommendedName>
</protein>
<name>A0A8T3A2Q4_DENNO</name>
<comment type="caution">
    <text evidence="2">The sequence shown here is derived from an EMBL/GenBank/DDBJ whole genome shotgun (WGS) entry which is preliminary data.</text>
</comment>
<sequence length="334" mass="37912">MVGIDFLEPYSFATFRRRCLTWTNGLLTAIRTDSLRILNYQELLFNDFGDRVAQLLRVESVVPFLPKNICSIQQQILIVNTDLLFPHDYTLCIVRLHQVYKILRSIESYKNEHKLDPLPIILCGDWNGSKRGHVYKFLRSQGFVSSYDVAHHYSDSDADAHKWVSHRNHRANICGVVLPRMPKMNCINISYLLIRQAALAEVNSFAFLKGDNPADSITFASFCQALRRLGLSGHPNGLSAENIEDLWIEADGDRNGLVDYREFQEPDQESMEVSKSSQCVCAKNQAFGFNVENAAVFPPEVEKGMWPENYTLSDHSPLTVVFSPVKVSCSQSLC</sequence>
<dbReference type="PANTHER" id="PTHR12121">
    <property type="entry name" value="CARBON CATABOLITE REPRESSOR PROTEIN 4"/>
    <property type="match status" value="1"/>
</dbReference>
<keyword evidence="1" id="KW-0106">Calcium</keyword>
<keyword evidence="3" id="KW-1185">Reference proteome</keyword>
<dbReference type="PANTHER" id="PTHR12121:SF31">
    <property type="entry name" value="FAMILY PROTEIN, PUTATIVE, EXPRESSED-RELATED"/>
    <property type="match status" value="1"/>
</dbReference>
<dbReference type="SUPFAM" id="SSF56219">
    <property type="entry name" value="DNase I-like"/>
    <property type="match status" value="1"/>
</dbReference>
<dbReference type="Proteomes" id="UP000829196">
    <property type="component" value="Unassembled WGS sequence"/>
</dbReference>
<organism evidence="2 3">
    <name type="scientific">Dendrobium nobile</name>
    <name type="common">Orchid</name>
    <dbReference type="NCBI Taxonomy" id="94219"/>
    <lineage>
        <taxon>Eukaryota</taxon>
        <taxon>Viridiplantae</taxon>
        <taxon>Streptophyta</taxon>
        <taxon>Embryophyta</taxon>
        <taxon>Tracheophyta</taxon>
        <taxon>Spermatophyta</taxon>
        <taxon>Magnoliopsida</taxon>
        <taxon>Liliopsida</taxon>
        <taxon>Asparagales</taxon>
        <taxon>Orchidaceae</taxon>
        <taxon>Epidendroideae</taxon>
        <taxon>Malaxideae</taxon>
        <taxon>Dendrobiinae</taxon>
        <taxon>Dendrobium</taxon>
    </lineage>
</organism>
<dbReference type="Gene3D" id="3.60.10.10">
    <property type="entry name" value="Endonuclease/exonuclease/phosphatase"/>
    <property type="match status" value="1"/>
</dbReference>
<dbReference type="InterPro" id="IPR018247">
    <property type="entry name" value="EF_Hand_1_Ca_BS"/>
</dbReference>
<dbReference type="InterPro" id="IPR050410">
    <property type="entry name" value="CCR4/nocturin_mRNA_transcr"/>
</dbReference>
<gene>
    <name evidence="2" type="ORF">KFK09_028202</name>
</gene>
<evidence type="ECO:0000256" key="1">
    <source>
        <dbReference type="ARBA" id="ARBA00022837"/>
    </source>
</evidence>
<dbReference type="InterPro" id="IPR036691">
    <property type="entry name" value="Endo/exonu/phosph_ase_sf"/>
</dbReference>
<proteinExistence type="predicted"/>
<dbReference type="AlphaFoldDB" id="A0A8T3A2Q4"/>
<reference evidence="2" key="1">
    <citation type="journal article" date="2022" name="Front. Genet.">
        <title>Chromosome-Scale Assembly of the Dendrobium nobile Genome Provides Insights Into the Molecular Mechanism of the Biosynthesis of the Medicinal Active Ingredient of Dendrobium.</title>
        <authorList>
            <person name="Xu Q."/>
            <person name="Niu S.-C."/>
            <person name="Li K.-L."/>
            <person name="Zheng P.-J."/>
            <person name="Zhang X.-J."/>
            <person name="Jia Y."/>
            <person name="Liu Y."/>
            <person name="Niu Y.-X."/>
            <person name="Yu L.-H."/>
            <person name="Chen D.-F."/>
            <person name="Zhang G.-Q."/>
        </authorList>
    </citation>
    <scope>NUCLEOTIDE SEQUENCE</scope>
    <source>
        <tissue evidence="2">Leaf</tissue>
    </source>
</reference>
<dbReference type="GO" id="GO:0000175">
    <property type="term" value="F:3'-5'-RNA exonuclease activity"/>
    <property type="evidence" value="ECO:0007669"/>
    <property type="project" value="TreeGrafter"/>
</dbReference>
<dbReference type="PROSITE" id="PS00018">
    <property type="entry name" value="EF_HAND_1"/>
    <property type="match status" value="1"/>
</dbReference>
<evidence type="ECO:0000313" key="3">
    <source>
        <dbReference type="Proteomes" id="UP000829196"/>
    </source>
</evidence>